<organism evidence="2">
    <name type="scientific">Fabrea salina</name>
    <dbReference type="NCBI Taxonomy" id="342563"/>
    <lineage>
        <taxon>Eukaryota</taxon>
        <taxon>Sar</taxon>
        <taxon>Alveolata</taxon>
        <taxon>Ciliophora</taxon>
        <taxon>Postciliodesmatophora</taxon>
        <taxon>Heterotrichea</taxon>
        <taxon>Heterotrichida</taxon>
        <taxon>Fabreidae</taxon>
        <taxon>Fabrea</taxon>
    </lineage>
</organism>
<sequence>MGNCKSKAKSKGKLAQPPSIPDFVFLYRQKKRILHFNKKSVEKYKILDNSDNIQSDSAVVQLSDKRFLIVGGTKKGELSKSAVLVESESLEVVPVAPLPIPAKEGFLLEYEGWVYYVGGTTFISLNNKLYEEGIPVMRFSPALNFWEVLIEDEGFISDERYFARHSETTFRMSKVLHCGAFMHFGKIFVLGGMYISSSRKVKPFSQVFCIDLRNNKQAFLQQVNFQLPFKVVRPMCGVCETKVVITGGVDPLINEPANITMLLTICESPKYKTLTSPKYELVSNYPPIKTGDLILFISFPFCAIFNFSTEEWNVIEIEKNTSPVRSLSEENHEEDKVSPFRVCSRQHTRTTANSSSEYSKQKPPQCRQVPAPSLPSQPKISSSLVFHGSLYNQAENLLKLIPDNSSQKCQKSEVSFEELSEPEIMSFNPSRVEDLYNSDYATEFSGSYGVALATAAKGTLSISSDSDSSTQEDPKNGFSELMQEKGLKLEATSQLVDLVCECLEVPGVPQELKQKKFDEMHVSNTVSVTQFQEILNWVLRRSNYDLKGVKHFCQRLAQDFEVEEPDLVSRVLRTAEINPEEEKVDKQRVIFAFSQGVKYLIYN</sequence>
<dbReference type="AlphaFoldDB" id="A0A7S3MRJ6"/>
<dbReference type="Gene3D" id="2.120.10.80">
    <property type="entry name" value="Kelch-type beta propeller"/>
    <property type="match status" value="1"/>
</dbReference>
<evidence type="ECO:0000313" key="2">
    <source>
        <dbReference type="EMBL" id="CAE0318230.1"/>
    </source>
</evidence>
<feature type="compositionally biased region" description="Polar residues" evidence="1">
    <location>
        <begin position="349"/>
        <end position="358"/>
    </location>
</feature>
<dbReference type="EMBL" id="HBIF01001763">
    <property type="protein sequence ID" value="CAE0318230.1"/>
    <property type="molecule type" value="Transcribed_RNA"/>
</dbReference>
<reference evidence="2" key="1">
    <citation type="submission" date="2021-01" db="EMBL/GenBank/DDBJ databases">
        <authorList>
            <person name="Corre E."/>
            <person name="Pelletier E."/>
            <person name="Niang G."/>
            <person name="Scheremetjew M."/>
            <person name="Finn R."/>
            <person name="Kale V."/>
            <person name="Holt S."/>
            <person name="Cochrane G."/>
            <person name="Meng A."/>
            <person name="Brown T."/>
            <person name="Cohen L."/>
        </authorList>
    </citation>
    <scope>NUCLEOTIDE SEQUENCE</scope>
</reference>
<name>A0A7S3MRJ6_9CILI</name>
<proteinExistence type="predicted"/>
<feature type="region of interest" description="Disordered" evidence="1">
    <location>
        <begin position="323"/>
        <end position="377"/>
    </location>
</feature>
<dbReference type="SUPFAM" id="SSF117281">
    <property type="entry name" value="Kelch motif"/>
    <property type="match status" value="1"/>
</dbReference>
<evidence type="ECO:0000256" key="1">
    <source>
        <dbReference type="SAM" id="MobiDB-lite"/>
    </source>
</evidence>
<gene>
    <name evidence="2" type="ORF">FSAL1345_LOCUS1499</name>
</gene>
<protein>
    <submittedName>
        <fullName evidence="2">Uncharacterized protein</fullName>
    </submittedName>
</protein>
<accession>A0A7S3MRJ6</accession>
<feature type="compositionally biased region" description="Basic and acidic residues" evidence="1">
    <location>
        <begin position="327"/>
        <end position="338"/>
    </location>
</feature>
<dbReference type="InterPro" id="IPR015915">
    <property type="entry name" value="Kelch-typ_b-propeller"/>
</dbReference>